<keyword evidence="2" id="KW-1133">Transmembrane helix</keyword>
<sequence>MEKLNNPPPPTQQTPACPRCSCNDRVFSIGQLDFDEGRYNINIADYIYGHLGFDTLGGTLLGPHGAILAFAYGRLTDIVRDSTYLAATIYVGGLAAACIFIGRAFGGNRGIAVSTTILSALTSYGALRLRRLGTDFDIFLGLTLQPNGGILTTLGAAGRVFGLFDSACVGSRTHFCFFLANMSGSIFTNNSRSIYTCNRQHRRGAESSQKPKISPSRGVEHFSWFRNILDEFEVEQESYLNSLNSNGNQQQSKYLDIHLYNTLLPRDEEARLANLPYNLVASMYDVVKDRDMHTQLRTPIHLGRPQWDSLFTKFKSEHLSTNVFFTGNANMSDVIKRCCDKHQFSFQHEPYF</sequence>
<name>A0A819UIH7_9BILA</name>
<feature type="transmembrane region" description="Helical" evidence="2">
    <location>
        <begin position="84"/>
        <end position="105"/>
    </location>
</feature>
<evidence type="ECO:0000313" key="5">
    <source>
        <dbReference type="Proteomes" id="UP000663844"/>
    </source>
</evidence>
<dbReference type="Gene3D" id="3.40.50.80">
    <property type="entry name" value="Nucleotide-binding domain of ferredoxin-NADP reductase (FNR) module"/>
    <property type="match status" value="1"/>
</dbReference>
<feature type="transmembrane region" description="Helical" evidence="2">
    <location>
        <begin position="111"/>
        <end position="127"/>
    </location>
</feature>
<keyword evidence="2" id="KW-0472">Membrane</keyword>
<reference evidence="4" key="1">
    <citation type="submission" date="2021-02" db="EMBL/GenBank/DDBJ databases">
        <authorList>
            <person name="Nowell W R."/>
        </authorList>
    </citation>
    <scope>NUCLEOTIDE SEQUENCE</scope>
</reference>
<dbReference type="Pfam" id="PF08030">
    <property type="entry name" value="NAD_binding_6"/>
    <property type="match status" value="1"/>
</dbReference>
<evidence type="ECO:0000256" key="2">
    <source>
        <dbReference type="SAM" id="Phobius"/>
    </source>
</evidence>
<gene>
    <name evidence="4" type="ORF">OXD698_LOCUS35163</name>
</gene>
<comment type="caution">
    <text evidence="4">The sequence shown here is derived from an EMBL/GenBank/DDBJ whole genome shotgun (WGS) entry which is preliminary data.</text>
</comment>
<dbReference type="EMBL" id="CAJOAZ010005326">
    <property type="protein sequence ID" value="CAF4095967.1"/>
    <property type="molecule type" value="Genomic_DNA"/>
</dbReference>
<dbReference type="InterPro" id="IPR039261">
    <property type="entry name" value="FNR_nucleotide-bd"/>
</dbReference>
<keyword evidence="2" id="KW-0812">Transmembrane</keyword>
<dbReference type="InterPro" id="IPR013121">
    <property type="entry name" value="Fe_red_NAD-bd_6"/>
</dbReference>
<dbReference type="Proteomes" id="UP000663844">
    <property type="component" value="Unassembled WGS sequence"/>
</dbReference>
<protein>
    <recommendedName>
        <fullName evidence="3">Ferric reductase NAD binding domain-containing protein</fullName>
    </recommendedName>
</protein>
<feature type="domain" description="Ferric reductase NAD binding" evidence="3">
    <location>
        <begin position="217"/>
        <end position="339"/>
    </location>
</feature>
<proteinExistence type="predicted"/>
<evidence type="ECO:0000259" key="3">
    <source>
        <dbReference type="Pfam" id="PF08030"/>
    </source>
</evidence>
<evidence type="ECO:0000256" key="1">
    <source>
        <dbReference type="ARBA" id="ARBA00023002"/>
    </source>
</evidence>
<feature type="transmembrane region" description="Helical" evidence="2">
    <location>
        <begin position="47"/>
        <end position="72"/>
    </location>
</feature>
<accession>A0A819UIH7</accession>
<dbReference type="GO" id="GO:0016491">
    <property type="term" value="F:oxidoreductase activity"/>
    <property type="evidence" value="ECO:0007669"/>
    <property type="project" value="UniProtKB-KW"/>
</dbReference>
<keyword evidence="1" id="KW-0560">Oxidoreductase</keyword>
<evidence type="ECO:0000313" key="4">
    <source>
        <dbReference type="EMBL" id="CAF4095967.1"/>
    </source>
</evidence>
<organism evidence="4 5">
    <name type="scientific">Adineta steineri</name>
    <dbReference type="NCBI Taxonomy" id="433720"/>
    <lineage>
        <taxon>Eukaryota</taxon>
        <taxon>Metazoa</taxon>
        <taxon>Spiralia</taxon>
        <taxon>Gnathifera</taxon>
        <taxon>Rotifera</taxon>
        <taxon>Eurotatoria</taxon>
        <taxon>Bdelloidea</taxon>
        <taxon>Adinetida</taxon>
        <taxon>Adinetidae</taxon>
        <taxon>Adineta</taxon>
    </lineage>
</organism>
<dbReference type="AlphaFoldDB" id="A0A819UIH7"/>